<proteinExistence type="predicted"/>
<dbReference type="GO" id="GO:0030295">
    <property type="term" value="F:protein kinase activator activity"/>
    <property type="evidence" value="ECO:0007669"/>
    <property type="project" value="TreeGrafter"/>
</dbReference>
<sequence length="393" mass="44429">MVKEAGTDTTAARSEHPAPEQANEKLEEHALFERLFEKSPDAVLVVDGAGVIVKVNQHTEALFGYRREDLIGRHVEILIPDRFRARHRQDRRHYVADPQPRKMGSALELYGKHSQGWEIPLDIMLVPIECGERRWILAVARDITQQKRYEADLRHLNAQLQSQIEQLTAANKELADVSYTISHDLRAPLRHVIGFAEMLMAQSAHVLEEKSRHFLDVIMQSSRKMADQVDGLLVFAQLRRIEVVKARIDLNRMVGDIVTELARKAEGRDIEWQVPPLPTVAGDPEMLRLVMFNLLANAVKFTQSRSLAKIEVGALDESEATVIFVRDNGVGFDGRYVNKLFGMFQRLHAAEEFEGTGIGLANVRRIIERHGGRIWAEGAVDVGATFRFSLPKA</sequence>
<feature type="domain" description="Histidine kinase" evidence="9">
    <location>
        <begin position="180"/>
        <end position="393"/>
    </location>
</feature>
<dbReference type="GO" id="GO:0006355">
    <property type="term" value="P:regulation of DNA-templated transcription"/>
    <property type="evidence" value="ECO:0007669"/>
    <property type="project" value="InterPro"/>
</dbReference>
<dbReference type="Pfam" id="PF00512">
    <property type="entry name" value="HisKA"/>
    <property type="match status" value="1"/>
</dbReference>
<evidence type="ECO:0000256" key="8">
    <source>
        <dbReference type="SAM" id="MobiDB-lite"/>
    </source>
</evidence>
<dbReference type="EC" id="2.7.13.3" evidence="2"/>
<name>A0A6V8MVQ2_9BACT</name>
<evidence type="ECO:0000313" key="11">
    <source>
        <dbReference type="EMBL" id="GFO63643.1"/>
    </source>
</evidence>
<dbReference type="InterPro" id="IPR004358">
    <property type="entry name" value="Sig_transdc_His_kin-like_C"/>
</dbReference>
<evidence type="ECO:0000256" key="3">
    <source>
        <dbReference type="ARBA" id="ARBA00022553"/>
    </source>
</evidence>
<comment type="caution">
    <text evidence="11">The sequence shown here is derived from an EMBL/GenBank/DDBJ whole genome shotgun (WGS) entry which is preliminary data.</text>
</comment>
<dbReference type="SUPFAM" id="SSF55785">
    <property type="entry name" value="PYP-like sensor domain (PAS domain)"/>
    <property type="match status" value="1"/>
</dbReference>
<dbReference type="GO" id="GO:0016020">
    <property type="term" value="C:membrane"/>
    <property type="evidence" value="ECO:0007669"/>
    <property type="project" value="UniProtKB-SubCell"/>
</dbReference>
<dbReference type="PANTHER" id="PTHR42878:SF15">
    <property type="entry name" value="BACTERIOPHYTOCHROME"/>
    <property type="match status" value="1"/>
</dbReference>
<dbReference type="FunFam" id="3.30.565.10:FF:000006">
    <property type="entry name" value="Sensor histidine kinase WalK"/>
    <property type="match status" value="1"/>
</dbReference>
<evidence type="ECO:0000256" key="1">
    <source>
        <dbReference type="ARBA" id="ARBA00000085"/>
    </source>
</evidence>
<dbReference type="InterPro" id="IPR013767">
    <property type="entry name" value="PAS_fold"/>
</dbReference>
<dbReference type="SMART" id="SM00387">
    <property type="entry name" value="HATPase_c"/>
    <property type="match status" value="1"/>
</dbReference>
<dbReference type="GO" id="GO:0007234">
    <property type="term" value="P:osmosensory signaling via phosphorelay pathway"/>
    <property type="evidence" value="ECO:0007669"/>
    <property type="project" value="TreeGrafter"/>
</dbReference>
<dbReference type="Proteomes" id="UP000568888">
    <property type="component" value="Unassembled WGS sequence"/>
</dbReference>
<evidence type="ECO:0000259" key="10">
    <source>
        <dbReference type="PROSITE" id="PS50112"/>
    </source>
</evidence>
<keyword evidence="6" id="KW-0472">Membrane</keyword>
<dbReference type="InterPro" id="IPR036890">
    <property type="entry name" value="HATPase_C_sf"/>
</dbReference>
<dbReference type="InterPro" id="IPR035965">
    <property type="entry name" value="PAS-like_dom_sf"/>
</dbReference>
<feature type="region of interest" description="Disordered" evidence="8">
    <location>
        <begin position="1"/>
        <end position="23"/>
    </location>
</feature>
<keyword evidence="5" id="KW-0418">Kinase</keyword>
<dbReference type="SUPFAM" id="SSF55874">
    <property type="entry name" value="ATPase domain of HSP90 chaperone/DNA topoisomerase II/histidine kinase"/>
    <property type="match status" value="1"/>
</dbReference>
<dbReference type="GO" id="GO:0000156">
    <property type="term" value="F:phosphorelay response regulator activity"/>
    <property type="evidence" value="ECO:0007669"/>
    <property type="project" value="TreeGrafter"/>
</dbReference>
<accession>A0A6V8MVQ2</accession>
<evidence type="ECO:0000256" key="6">
    <source>
        <dbReference type="ARBA" id="ARBA00023136"/>
    </source>
</evidence>
<dbReference type="Gene3D" id="1.10.287.130">
    <property type="match status" value="1"/>
</dbReference>
<dbReference type="InterPro" id="IPR005467">
    <property type="entry name" value="His_kinase_dom"/>
</dbReference>
<dbReference type="Pfam" id="PF02518">
    <property type="entry name" value="HATPase_c"/>
    <property type="match status" value="1"/>
</dbReference>
<dbReference type="SMART" id="SM00091">
    <property type="entry name" value="PAS"/>
    <property type="match status" value="1"/>
</dbReference>
<evidence type="ECO:0000256" key="5">
    <source>
        <dbReference type="ARBA" id="ARBA00022777"/>
    </source>
</evidence>
<dbReference type="SMART" id="SM00388">
    <property type="entry name" value="HisKA"/>
    <property type="match status" value="1"/>
</dbReference>
<evidence type="ECO:0000259" key="9">
    <source>
        <dbReference type="PROSITE" id="PS50109"/>
    </source>
</evidence>
<dbReference type="NCBIfam" id="TIGR00229">
    <property type="entry name" value="sensory_box"/>
    <property type="match status" value="1"/>
</dbReference>
<comment type="catalytic activity">
    <reaction evidence="1">
        <text>ATP + protein L-histidine = ADP + protein N-phospho-L-histidine.</text>
        <dbReference type="EC" id="2.7.13.3"/>
    </reaction>
</comment>
<dbReference type="InterPro" id="IPR036097">
    <property type="entry name" value="HisK_dim/P_sf"/>
</dbReference>
<dbReference type="CDD" id="cd00082">
    <property type="entry name" value="HisKA"/>
    <property type="match status" value="1"/>
</dbReference>
<evidence type="ECO:0000313" key="12">
    <source>
        <dbReference type="Proteomes" id="UP000568888"/>
    </source>
</evidence>
<dbReference type="RefSeq" id="WP_183346486.1">
    <property type="nucleotide sequence ID" value="NZ_BLXY01000002.1"/>
</dbReference>
<dbReference type="Gene3D" id="3.30.565.10">
    <property type="entry name" value="Histidine kinase-like ATPase, C-terminal domain"/>
    <property type="match status" value="1"/>
</dbReference>
<dbReference type="PRINTS" id="PR00344">
    <property type="entry name" value="BCTRLSENSOR"/>
</dbReference>
<evidence type="ECO:0000256" key="2">
    <source>
        <dbReference type="ARBA" id="ARBA00012438"/>
    </source>
</evidence>
<organism evidence="11 12">
    <name type="scientific">Geomonas paludis</name>
    <dbReference type="NCBI Taxonomy" id="2740185"/>
    <lineage>
        <taxon>Bacteria</taxon>
        <taxon>Pseudomonadati</taxon>
        <taxon>Thermodesulfobacteriota</taxon>
        <taxon>Desulfuromonadia</taxon>
        <taxon>Geobacterales</taxon>
        <taxon>Geobacteraceae</taxon>
        <taxon>Geomonas</taxon>
    </lineage>
</organism>
<dbReference type="EMBL" id="BLXY01000002">
    <property type="protein sequence ID" value="GFO63643.1"/>
    <property type="molecule type" value="Genomic_DNA"/>
</dbReference>
<dbReference type="PROSITE" id="PS50109">
    <property type="entry name" value="HIS_KIN"/>
    <property type="match status" value="1"/>
</dbReference>
<gene>
    <name evidence="11" type="ORF">GMPD_15620</name>
</gene>
<feature type="domain" description="PAS" evidence="10">
    <location>
        <begin position="28"/>
        <end position="81"/>
    </location>
</feature>
<dbReference type="InterPro" id="IPR000014">
    <property type="entry name" value="PAS"/>
</dbReference>
<dbReference type="InterPro" id="IPR003594">
    <property type="entry name" value="HATPase_dom"/>
</dbReference>
<dbReference type="Pfam" id="PF00989">
    <property type="entry name" value="PAS"/>
    <property type="match status" value="1"/>
</dbReference>
<dbReference type="SUPFAM" id="SSF47384">
    <property type="entry name" value="Homodimeric domain of signal transducing histidine kinase"/>
    <property type="match status" value="1"/>
</dbReference>
<dbReference type="Gene3D" id="3.30.450.20">
    <property type="entry name" value="PAS domain"/>
    <property type="match status" value="1"/>
</dbReference>
<dbReference type="PANTHER" id="PTHR42878">
    <property type="entry name" value="TWO-COMPONENT HISTIDINE KINASE"/>
    <property type="match status" value="1"/>
</dbReference>
<keyword evidence="7" id="KW-0175">Coiled coil</keyword>
<dbReference type="AlphaFoldDB" id="A0A6V8MVQ2"/>
<evidence type="ECO:0000256" key="7">
    <source>
        <dbReference type="SAM" id="Coils"/>
    </source>
</evidence>
<keyword evidence="4" id="KW-0808">Transferase</keyword>
<dbReference type="InterPro" id="IPR003661">
    <property type="entry name" value="HisK_dim/P_dom"/>
</dbReference>
<dbReference type="InterPro" id="IPR050351">
    <property type="entry name" value="BphY/WalK/GraS-like"/>
</dbReference>
<keyword evidence="3" id="KW-0597">Phosphoprotein</keyword>
<reference evidence="12" key="1">
    <citation type="submission" date="2020-06" db="EMBL/GenBank/DDBJ databases">
        <title>Draft genomic sequecing of Geomonas sp. Red736.</title>
        <authorList>
            <person name="Itoh H."/>
            <person name="Xu Z.X."/>
            <person name="Ushijima N."/>
            <person name="Masuda Y."/>
            <person name="Shiratori Y."/>
            <person name="Senoo K."/>
        </authorList>
    </citation>
    <scope>NUCLEOTIDE SEQUENCE [LARGE SCALE GENOMIC DNA]</scope>
    <source>
        <strain evidence="12">Red736</strain>
    </source>
</reference>
<protein>
    <recommendedName>
        <fullName evidence="2">histidine kinase</fullName>
        <ecNumber evidence="2">2.7.13.3</ecNumber>
    </recommendedName>
</protein>
<evidence type="ECO:0000256" key="4">
    <source>
        <dbReference type="ARBA" id="ARBA00022679"/>
    </source>
</evidence>
<dbReference type="GO" id="GO:0000155">
    <property type="term" value="F:phosphorelay sensor kinase activity"/>
    <property type="evidence" value="ECO:0007669"/>
    <property type="project" value="InterPro"/>
</dbReference>
<dbReference type="PROSITE" id="PS50112">
    <property type="entry name" value="PAS"/>
    <property type="match status" value="1"/>
</dbReference>
<feature type="compositionally biased region" description="Basic and acidic residues" evidence="8">
    <location>
        <begin position="13"/>
        <end position="23"/>
    </location>
</feature>
<feature type="coiled-coil region" evidence="7">
    <location>
        <begin position="146"/>
        <end position="177"/>
    </location>
</feature>
<dbReference type="CDD" id="cd00130">
    <property type="entry name" value="PAS"/>
    <property type="match status" value="1"/>
</dbReference>